<name>A0ABY9YLU8_9GAMM</name>
<accession>A0ABY9YLU8</accession>
<evidence type="ECO:0000313" key="2">
    <source>
        <dbReference type="Proteomes" id="UP001302072"/>
    </source>
</evidence>
<dbReference type="RefSeq" id="WP_311190490.1">
    <property type="nucleotide sequence ID" value="NZ_CP115541.1"/>
</dbReference>
<organism evidence="1 2">
    <name type="scientific">Stenotrophomonas oahuensis</name>
    <dbReference type="NCBI Taxonomy" id="3003271"/>
    <lineage>
        <taxon>Bacteria</taxon>
        <taxon>Pseudomonadati</taxon>
        <taxon>Pseudomonadota</taxon>
        <taxon>Gammaproteobacteria</taxon>
        <taxon>Lysobacterales</taxon>
        <taxon>Lysobacteraceae</taxon>
        <taxon>Stenotrophomonas</taxon>
    </lineage>
</organism>
<protein>
    <recommendedName>
        <fullName evidence="3">Transcriptional regulator</fullName>
    </recommendedName>
</protein>
<dbReference type="Proteomes" id="UP001302072">
    <property type="component" value="Chromosome"/>
</dbReference>
<proteinExistence type="predicted"/>
<evidence type="ECO:0000313" key="1">
    <source>
        <dbReference type="EMBL" id="WNH51239.1"/>
    </source>
</evidence>
<keyword evidence="2" id="KW-1185">Reference proteome</keyword>
<gene>
    <name evidence="1" type="ORF">PDM29_12780</name>
</gene>
<dbReference type="EMBL" id="CP115541">
    <property type="protein sequence ID" value="WNH51239.1"/>
    <property type="molecule type" value="Genomic_DNA"/>
</dbReference>
<sequence>MPIRTVDDYNEAMRRLSVWFDDPPEHGSDEGNAFETLLMRVAVYESEHFLI</sequence>
<evidence type="ECO:0008006" key="3">
    <source>
        <dbReference type="Google" id="ProtNLM"/>
    </source>
</evidence>
<reference evidence="1 2" key="1">
    <citation type="submission" date="2022-12" db="EMBL/GenBank/DDBJ databases">
        <title>Two new species, Stenotrophomonas aracearum and Stenotrophomonas oahuensis, isolated from Anthurium (Araceae family) in Hawaii.</title>
        <authorList>
            <person name="Chunag S.C."/>
            <person name="Dobhal S."/>
            <person name="Alvarez A."/>
            <person name="Arif M."/>
        </authorList>
    </citation>
    <scope>NUCLEOTIDE SEQUENCE [LARGE SCALE GENOMIC DNA]</scope>
    <source>
        <strain evidence="1 2">A5586</strain>
    </source>
</reference>